<evidence type="ECO:0000313" key="10">
    <source>
        <dbReference type="Proteomes" id="UP001586593"/>
    </source>
</evidence>
<feature type="compositionally biased region" description="Polar residues" evidence="6">
    <location>
        <begin position="1620"/>
        <end position="1630"/>
    </location>
</feature>
<feature type="region of interest" description="Disordered" evidence="6">
    <location>
        <begin position="90"/>
        <end position="110"/>
    </location>
</feature>
<evidence type="ECO:0000313" key="9">
    <source>
        <dbReference type="EMBL" id="KAL1882988.1"/>
    </source>
</evidence>
<sequence>MTIAEFLLLVKKFFEGGEEAVRSTSKIELQGLGLTSSSTSSFSSINDAETSLVRTAWAWLISRPEVLIGGSKRWNDLDFDEILALPLQNPTKREPIQEEPPPGHPTPRKAVAKANNALTTQPRIFVTEETIWKRLTGHCVDYKRVPNLEWKCLLGIASARREGILQGDLRVLVDQDKRSVPKRTDFLADKGYIVKRSLFAQGTKTSKLWLADLAPPSTIEGQAHASRFDLSRAYLTKNTTPVAWHQRWTGRDIDVEAFVETLIAIIKAWGVMRYTDLRLKMGVEELRWQMRAMSRLCRKLVDMGILKYALAAFPNSKKVWKDCIKFIRDPTEEEWDQILATGKKSSKLSQVAKDGQSDLEPNMTRERFPDNEVDEEEHEDTSGILPLPNNWVPEKPVVQTILDVIQGSSPRGASNPQISASTVGYNFRRYIGTCLNNFANHRQPENLARFQISSDLVRNGKVSTYMYTLKGTISSMTLGGHDGSIRTKNGKSSKSQATSGLGSPYGFGSSSLQQLSRAGGSTLSDLSRAVRTGLGKPHKRPKLPSKEPYAIGEEIADPVGKEASGGRSMLSDDVGRPSKRRRIDRDDAIELQSSTESNPGTDIPAVLAPETEADLLGTEPAELLPGRPPGIYIGEPHSLNPRRKRLGRPKRSLVIIFRSDRLKMFDILQQRTVNNPESGSHQGQDKQQDKTVHQDEPLDDLSASKFQDISLEVHYNSSPGVLLLQCDGRKLLFSPESAEGGSAAIALDDLASEGLSIRRCDQDGHRILACTVSDADEHGSPKTFEFFFRNDFPTLRRAISLRARTMHLKTGLVPEYITQLQSTSSVTKSEGGKAPKRKRKKGHASKDGRSGSEAGPYRCDSCGGIWKNELGLKYHLTKAQTPCNPDYVPQLILDTPKNQPRISSLLLPPSEESNAVIAEQNFASDGRRTTARAKKSRRLKMGTQLVMNPGLNFRGLAVDDYLPQHEARQGTEDNDSSPLPSTAGNVVSGRGPSSDPFQHEAFTRLSVDLRDILGTDVPVIEDGWHRHPPYVSTPQSTELDSQIDRVSRQGEALAKVPGNREQPRPNFVPDGHLEDTSQSISNAAGGRPLAATDMEASTQPQASYRYPSPPLNWNIEPISSLDTSRAIRPFRPTIDYSRIPSESKVKTLQAMEIIEYLLDNNGGVFPGGRALFYAILRVFLQAFSRQNPPTLKNCRIALKNLSRDGKAREIVHGFKDMMGRIITSSIIIRSGISPTGNAPTILKKQIQEAHPSLFIPEAFSPSELELRVLEELEKTPSEAISVSRNGPKFRGRRDQPGDVELLDAPYYSHGQSRSGVTDSPDRRRHSLDRRSVLIKHPRESDADGWRDETGVKRLRGMSNSLTNPSQQIDLYGGLDRQDESPTVESLTPPWTNQPLVDVTQPSRYGEALYTPDQRPPNEEPPSVLEAIRAFDLLPLKGNWSIFHKFPASAGMTKYIRRPNPGLDSLPDRFFRSTSTRAKRNDSGNLPDLGNESTAPEPLEWRTMQGYSTRESHRNNLPITTEDILSKIQVRSEKPGTWADLYWKDFCQVVEAIEGWELSEAGTHVLLETAVTPGEVFIHTSADPARVTQAPVFPKWTEENMFDIETLPYYDLPDDLGSSGVNKSKKSTVTPGSGIKGRPPTNPARTAVLNRLRKSLGHVDGSSPLRAMQVGALSKVREHTPYPRTAEECVIQEGSKDGRDDWYNDNTRLAAFVCVTTLTGGVSRSVDWGLLLRLFPASTLSNLRKFWTSVRKDQQSTVIRWSEIFQKEFLKAYENNEVPPIDYDNLLSYDWRSLTLWTRRLLLNKAETAGLPASLEELNARGLTVEEPKHRPRDWRETYFLPIRSYFDKFQDTSSEAIAAPLTGVRDRTLDDLTLAMSWIRSLCVTPPRRYQSNSIKEKLRSIRTSATESTRLIEQATVILQDQSMIAKSTRKSATGRVWRLHDRVFKVLDKASQGEKYSKAVELKKELDTAFRRGQKKLVRYVCNDGMIMAILNLQAYQRIRVETTGQPYVPMGYEPFNYETRKYPKKYHHFRMHMSPTTRYLYDDAPELADLRQRVASSKPPGPGCRGEIPLWCDIFGRPDARLWRKVLGSVLFMLAARGAMRADELAAALRPVVLPFEAQMILDWGEHMGVLKAQMPNTALAPVEWWWLVIDALQIVEKNGPADGNAKSSSVGSGADAAIVSMGDGNASEGRQ</sequence>
<feature type="compositionally biased region" description="Polar residues" evidence="6">
    <location>
        <begin position="591"/>
        <end position="600"/>
    </location>
</feature>
<dbReference type="InterPro" id="IPR007309">
    <property type="entry name" value="TFIIIC_Bblock-bd"/>
</dbReference>
<evidence type="ECO:0000256" key="1">
    <source>
        <dbReference type="ARBA" id="ARBA00004123"/>
    </source>
</evidence>
<feature type="region of interest" description="Disordered" evidence="6">
    <location>
        <begin position="620"/>
        <end position="645"/>
    </location>
</feature>
<dbReference type="Proteomes" id="UP001586593">
    <property type="component" value="Unassembled WGS sequence"/>
</dbReference>
<feature type="region of interest" description="Disordered" evidence="6">
    <location>
        <begin position="1276"/>
        <end position="1331"/>
    </location>
</feature>
<feature type="region of interest" description="Disordered" evidence="6">
    <location>
        <begin position="674"/>
        <end position="695"/>
    </location>
</feature>
<keyword evidence="4" id="KW-0804">Transcription</keyword>
<feature type="domain" description="B-block binding subunit of TFIIIC" evidence="7">
    <location>
        <begin position="146"/>
        <end position="211"/>
    </location>
</feature>
<proteinExistence type="predicted"/>
<comment type="subcellular location">
    <subcellularLocation>
        <location evidence="1">Nucleus</location>
    </subcellularLocation>
</comment>
<protein>
    <recommendedName>
        <fullName evidence="11">TFIIIC transcription initiation factor complex subunits Tfc3</fullName>
    </recommendedName>
</protein>
<feature type="region of interest" description="Disordered" evidence="6">
    <location>
        <begin position="1051"/>
        <end position="1085"/>
    </location>
</feature>
<comment type="caution">
    <text evidence="9">The sequence shown here is derived from an EMBL/GenBank/DDBJ whole genome shotgun (WGS) entry which is preliminary data.</text>
</comment>
<keyword evidence="2" id="KW-0597">Phosphoprotein</keyword>
<name>A0ABR3Y596_9PEZI</name>
<evidence type="ECO:0000256" key="3">
    <source>
        <dbReference type="ARBA" id="ARBA00023125"/>
    </source>
</evidence>
<accession>A0ABR3Y596</accession>
<feature type="region of interest" description="Disordered" evidence="6">
    <location>
        <begin position="346"/>
        <end position="389"/>
    </location>
</feature>
<organism evidence="9 10">
    <name type="scientific">Phialemonium thermophilum</name>
    <dbReference type="NCBI Taxonomy" id="223376"/>
    <lineage>
        <taxon>Eukaryota</taxon>
        <taxon>Fungi</taxon>
        <taxon>Dikarya</taxon>
        <taxon>Ascomycota</taxon>
        <taxon>Pezizomycotina</taxon>
        <taxon>Sordariomycetes</taxon>
        <taxon>Sordariomycetidae</taxon>
        <taxon>Cephalothecales</taxon>
        <taxon>Cephalothecaceae</taxon>
        <taxon>Phialemonium</taxon>
    </lineage>
</organism>
<evidence type="ECO:0000256" key="4">
    <source>
        <dbReference type="ARBA" id="ARBA00023163"/>
    </source>
</evidence>
<dbReference type="PANTHER" id="PTHR15180">
    <property type="entry name" value="GENERAL TRANSCRIPTION FACTOR 3C POLYPEPTIDE 1"/>
    <property type="match status" value="1"/>
</dbReference>
<feature type="region of interest" description="Disordered" evidence="6">
    <location>
        <begin position="1620"/>
        <end position="1643"/>
    </location>
</feature>
<feature type="region of interest" description="Disordered" evidence="6">
    <location>
        <begin position="823"/>
        <end position="856"/>
    </location>
</feature>
<feature type="compositionally biased region" description="Polar residues" evidence="6">
    <location>
        <begin position="976"/>
        <end position="985"/>
    </location>
</feature>
<keyword evidence="10" id="KW-1185">Reference proteome</keyword>
<evidence type="ECO:0000256" key="6">
    <source>
        <dbReference type="SAM" id="MobiDB-lite"/>
    </source>
</evidence>
<feature type="region of interest" description="Disordered" evidence="6">
    <location>
        <begin position="478"/>
        <end position="605"/>
    </location>
</feature>
<evidence type="ECO:0008006" key="11">
    <source>
        <dbReference type="Google" id="ProtNLM"/>
    </source>
</evidence>
<dbReference type="InterPro" id="IPR044210">
    <property type="entry name" value="Tfc3-like"/>
</dbReference>
<dbReference type="Pfam" id="PF04182">
    <property type="entry name" value="B-block_TFIIIC"/>
    <property type="match status" value="1"/>
</dbReference>
<evidence type="ECO:0000259" key="8">
    <source>
        <dbReference type="Pfam" id="PF20222"/>
    </source>
</evidence>
<evidence type="ECO:0000256" key="5">
    <source>
        <dbReference type="ARBA" id="ARBA00023242"/>
    </source>
</evidence>
<keyword evidence="5" id="KW-0539">Nucleus</keyword>
<feature type="compositionally biased region" description="Polar residues" evidence="6">
    <location>
        <begin position="508"/>
        <end position="525"/>
    </location>
</feature>
<dbReference type="EMBL" id="JAZHXJ010000011">
    <property type="protein sequence ID" value="KAL1882988.1"/>
    <property type="molecule type" value="Genomic_DNA"/>
</dbReference>
<evidence type="ECO:0000259" key="7">
    <source>
        <dbReference type="Pfam" id="PF04182"/>
    </source>
</evidence>
<feature type="compositionally biased region" description="Polar residues" evidence="6">
    <location>
        <begin position="486"/>
        <end position="501"/>
    </location>
</feature>
<feature type="domain" description="Transcription factor tau subunit sfc3/Tfc3 C-terminal" evidence="8">
    <location>
        <begin position="1704"/>
        <end position="2109"/>
    </location>
</feature>
<reference evidence="9 10" key="1">
    <citation type="journal article" date="2024" name="Commun. Biol.">
        <title>Comparative genomic analysis of thermophilic fungi reveals convergent evolutionary adaptations and gene losses.</title>
        <authorList>
            <person name="Steindorff A.S."/>
            <person name="Aguilar-Pontes M.V."/>
            <person name="Robinson A.J."/>
            <person name="Andreopoulos B."/>
            <person name="LaButti K."/>
            <person name="Kuo A."/>
            <person name="Mondo S."/>
            <person name="Riley R."/>
            <person name="Otillar R."/>
            <person name="Haridas S."/>
            <person name="Lipzen A."/>
            <person name="Grimwood J."/>
            <person name="Schmutz J."/>
            <person name="Clum A."/>
            <person name="Reid I.D."/>
            <person name="Moisan M.C."/>
            <person name="Butler G."/>
            <person name="Nguyen T.T.M."/>
            <person name="Dewar K."/>
            <person name="Conant G."/>
            <person name="Drula E."/>
            <person name="Henrissat B."/>
            <person name="Hansel C."/>
            <person name="Singer S."/>
            <person name="Hutchinson M.I."/>
            <person name="de Vries R.P."/>
            <person name="Natvig D.O."/>
            <person name="Powell A.J."/>
            <person name="Tsang A."/>
            <person name="Grigoriev I.V."/>
        </authorList>
    </citation>
    <scope>NUCLEOTIDE SEQUENCE [LARGE SCALE GENOMIC DNA]</scope>
    <source>
        <strain evidence="9 10">ATCC 24622</strain>
    </source>
</reference>
<dbReference type="InterPro" id="IPR046488">
    <property type="entry name" value="Sfc3/Tfc3_C"/>
</dbReference>
<feature type="region of interest" description="Disordered" evidence="6">
    <location>
        <begin position="1473"/>
        <end position="1495"/>
    </location>
</feature>
<gene>
    <name evidence="9" type="ORF">VTK73DRAFT_510</name>
</gene>
<feature type="compositionally biased region" description="Basic residues" evidence="6">
    <location>
        <begin position="834"/>
        <end position="843"/>
    </location>
</feature>
<evidence type="ECO:0000256" key="2">
    <source>
        <dbReference type="ARBA" id="ARBA00022553"/>
    </source>
</evidence>
<dbReference type="PANTHER" id="PTHR15180:SF1">
    <property type="entry name" value="GENERAL TRANSCRIPTION FACTOR 3C POLYPEPTIDE 1"/>
    <property type="match status" value="1"/>
</dbReference>
<keyword evidence="3" id="KW-0238">DNA-binding</keyword>
<dbReference type="Pfam" id="PF20222">
    <property type="entry name" value="DUF6581"/>
    <property type="match status" value="1"/>
</dbReference>
<feature type="region of interest" description="Disordered" evidence="6">
    <location>
        <begin position="967"/>
        <end position="998"/>
    </location>
</feature>
<feature type="compositionally biased region" description="Basic and acidic residues" evidence="6">
    <location>
        <begin position="683"/>
        <end position="695"/>
    </location>
</feature>